<comment type="similarity">
    <text evidence="2">Belongs to the chromate ion transporter (CHR) (TC 2.A.51) family.</text>
</comment>
<comment type="subcellular location">
    <subcellularLocation>
        <location evidence="1">Cell membrane</location>
        <topology evidence="1">Multi-pass membrane protein</topology>
    </subcellularLocation>
</comment>
<dbReference type="GO" id="GO:0015109">
    <property type="term" value="F:chromate transmembrane transporter activity"/>
    <property type="evidence" value="ECO:0007669"/>
    <property type="project" value="InterPro"/>
</dbReference>
<dbReference type="EMBL" id="CP003620">
    <property type="protein sequence ID" value="AFZ11696.1"/>
    <property type="molecule type" value="Genomic_DNA"/>
</dbReference>
<evidence type="ECO:0000256" key="1">
    <source>
        <dbReference type="ARBA" id="ARBA00004651"/>
    </source>
</evidence>
<feature type="transmembrane region" description="Helical" evidence="7">
    <location>
        <begin position="357"/>
        <end position="374"/>
    </location>
</feature>
<feature type="transmembrane region" description="Helical" evidence="7">
    <location>
        <begin position="281"/>
        <end position="314"/>
    </location>
</feature>
<dbReference type="Pfam" id="PF02417">
    <property type="entry name" value="Chromate_transp"/>
    <property type="match status" value="2"/>
</dbReference>
<keyword evidence="5 7" id="KW-1133">Transmembrane helix</keyword>
<keyword evidence="9" id="KW-1185">Reference proteome</keyword>
<keyword evidence="4 7" id="KW-0812">Transmembrane</keyword>
<keyword evidence="3" id="KW-1003">Cell membrane</keyword>
<evidence type="ECO:0000256" key="3">
    <source>
        <dbReference type="ARBA" id="ARBA00022475"/>
    </source>
</evidence>
<dbReference type="RefSeq" id="WP_015201818.1">
    <property type="nucleotide sequence ID" value="NC_019753.1"/>
</dbReference>
<dbReference type="AlphaFoldDB" id="K9VUR8"/>
<evidence type="ECO:0000313" key="8">
    <source>
        <dbReference type="EMBL" id="AFZ11696.1"/>
    </source>
</evidence>
<dbReference type="eggNOG" id="COG2059">
    <property type="taxonomic scope" value="Bacteria"/>
</dbReference>
<dbReference type="KEGG" id="cep:Cri9333_0777"/>
<dbReference type="InterPro" id="IPR014047">
    <property type="entry name" value="Chr_Tranpt_l_chain"/>
</dbReference>
<evidence type="ECO:0000256" key="2">
    <source>
        <dbReference type="ARBA" id="ARBA00005262"/>
    </source>
</evidence>
<evidence type="ECO:0000313" key="9">
    <source>
        <dbReference type="Proteomes" id="UP000010472"/>
    </source>
</evidence>
<feature type="transmembrane region" description="Helical" evidence="7">
    <location>
        <begin position="225"/>
        <end position="245"/>
    </location>
</feature>
<organism evidence="8 9">
    <name type="scientific">Crinalium epipsammum PCC 9333</name>
    <dbReference type="NCBI Taxonomy" id="1173022"/>
    <lineage>
        <taxon>Bacteria</taxon>
        <taxon>Bacillati</taxon>
        <taxon>Cyanobacteriota</taxon>
        <taxon>Cyanophyceae</taxon>
        <taxon>Gomontiellales</taxon>
        <taxon>Gomontiellaceae</taxon>
        <taxon>Crinalium</taxon>
    </lineage>
</organism>
<dbReference type="PANTHER" id="PTHR33567">
    <property type="entry name" value="CHROMATE ION TRANSPORTER (EUROFUNG)"/>
    <property type="match status" value="1"/>
</dbReference>
<dbReference type="Proteomes" id="UP000010472">
    <property type="component" value="Chromosome"/>
</dbReference>
<dbReference type="STRING" id="1173022.Cri9333_0777"/>
<dbReference type="PATRIC" id="fig|1173022.3.peg.847"/>
<proteinExistence type="inferred from homology"/>
<name>K9VUR8_9CYAN</name>
<dbReference type="PANTHER" id="PTHR33567:SF3">
    <property type="entry name" value="CHROMATE ION TRANSPORTER (EUROFUNG)"/>
    <property type="match status" value="1"/>
</dbReference>
<evidence type="ECO:0000256" key="4">
    <source>
        <dbReference type="ARBA" id="ARBA00022692"/>
    </source>
</evidence>
<feature type="transmembrane region" description="Helical" evidence="7">
    <location>
        <begin position="381"/>
        <end position="399"/>
    </location>
</feature>
<feature type="transmembrane region" description="Helical" evidence="7">
    <location>
        <begin position="193"/>
        <end position="213"/>
    </location>
</feature>
<feature type="transmembrane region" description="Helical" evidence="7">
    <location>
        <begin position="326"/>
        <end position="351"/>
    </location>
</feature>
<evidence type="ECO:0000256" key="5">
    <source>
        <dbReference type="ARBA" id="ARBA00022989"/>
    </source>
</evidence>
<feature type="transmembrane region" description="Helical" evidence="7">
    <location>
        <begin position="145"/>
        <end position="173"/>
    </location>
</feature>
<evidence type="ECO:0000256" key="6">
    <source>
        <dbReference type="ARBA" id="ARBA00023136"/>
    </source>
</evidence>
<gene>
    <name evidence="8" type="ORF">Cri9333_0777</name>
</gene>
<dbReference type="NCBIfam" id="TIGR00937">
    <property type="entry name" value="2A51"/>
    <property type="match status" value="1"/>
</dbReference>
<dbReference type="GO" id="GO:0005886">
    <property type="term" value="C:plasma membrane"/>
    <property type="evidence" value="ECO:0007669"/>
    <property type="project" value="UniProtKB-SubCell"/>
</dbReference>
<dbReference type="PIRSF" id="PIRSF004810">
    <property type="entry name" value="ChrA"/>
    <property type="match status" value="1"/>
</dbReference>
<protein>
    <submittedName>
        <fullName evidence="8">Chromate transporter, chromate ion transporter (CHR) family</fullName>
    </submittedName>
</protein>
<feature type="transmembrane region" description="Helical" evidence="7">
    <location>
        <begin position="74"/>
        <end position="107"/>
    </location>
</feature>
<dbReference type="OrthoDB" id="9788907at2"/>
<keyword evidence="6 7" id="KW-0472">Membrane</keyword>
<accession>K9VUR8</accession>
<dbReference type="InterPro" id="IPR003370">
    <property type="entry name" value="Chromate_transpt"/>
</dbReference>
<reference evidence="8 9" key="1">
    <citation type="submission" date="2012-06" db="EMBL/GenBank/DDBJ databases">
        <title>Finished chromosome of genome of Crinalium epipsammum PCC 9333.</title>
        <authorList>
            <consortium name="US DOE Joint Genome Institute"/>
            <person name="Gugger M."/>
            <person name="Coursin T."/>
            <person name="Rippka R."/>
            <person name="Tandeau De Marsac N."/>
            <person name="Huntemann M."/>
            <person name="Wei C.-L."/>
            <person name="Han J."/>
            <person name="Detter J.C."/>
            <person name="Han C."/>
            <person name="Tapia R."/>
            <person name="Davenport K."/>
            <person name="Daligault H."/>
            <person name="Erkkila T."/>
            <person name="Gu W."/>
            <person name="Munk A.C.C."/>
            <person name="Teshima H."/>
            <person name="Xu Y."/>
            <person name="Chain P."/>
            <person name="Chen A."/>
            <person name="Krypides N."/>
            <person name="Mavromatis K."/>
            <person name="Markowitz V."/>
            <person name="Szeto E."/>
            <person name="Ivanova N."/>
            <person name="Mikhailova N."/>
            <person name="Ovchinnikova G."/>
            <person name="Pagani I."/>
            <person name="Pati A."/>
            <person name="Goodwin L."/>
            <person name="Peters L."/>
            <person name="Pitluck S."/>
            <person name="Woyke T."/>
            <person name="Kerfeld C."/>
        </authorList>
    </citation>
    <scope>NUCLEOTIDE SEQUENCE [LARGE SCALE GENOMIC DNA]</scope>
    <source>
        <strain evidence="8 9">PCC 9333</strain>
    </source>
</reference>
<evidence type="ECO:0000256" key="7">
    <source>
        <dbReference type="SAM" id="Phobius"/>
    </source>
</evidence>
<feature type="transmembrane region" description="Helical" evidence="7">
    <location>
        <begin position="113"/>
        <end position="133"/>
    </location>
</feature>
<dbReference type="HOGENOM" id="CLU_018106_0_0_3"/>
<sequence length="400" mass="42777">MNKTVPSRLGEIAKVFLKLGIIGFGGPAAHVSMMEDEVVKRRNWLTSEHFLDLVGATNLIPGPNSTEMAIHVGYIYAGWLGLIVAGICFILPAVLITAGFAWVYVLYGSVPQVMPLLYGIKPAVLAIIFNALWRLGKKAVKTRKLLIIALGVAALVLLLKFNETIALLIGGFLGMLWLLIPDKYNIPEDKANLLVGSMTIGAMLKATASVTTVSATNISLWQLGWFFLKVGSVLFGGGYVLIAFLQGELVDQLHWLTQQQLLDAIAIGQFTPGPLLSTSTFIGYIIAGVPGAIVATVGIFLPSFFFVAALNPLIPHLRASKWTSAFLDAVNVSAIALMAVVTLQLGFATLIISKPPFVDFLAVAIALISAGVAIRYNINAAWLVLGAAIIGWIAITFGLH</sequence>